<dbReference type="PROSITE" id="PS51421">
    <property type="entry name" value="RAS"/>
    <property type="match status" value="1"/>
</dbReference>
<reference evidence="8" key="1">
    <citation type="submission" date="2020-09" db="EMBL/GenBank/DDBJ databases">
        <title>Genome-Enabled Discovery of Anthraquinone Biosynthesis in Senna tora.</title>
        <authorList>
            <person name="Kang S.-H."/>
            <person name="Pandey R.P."/>
            <person name="Lee C.-M."/>
            <person name="Sim J.-S."/>
            <person name="Jeong J.-T."/>
            <person name="Choi B.-S."/>
            <person name="Jung M."/>
            <person name="Ginzburg D."/>
            <person name="Zhao K."/>
            <person name="Won S.Y."/>
            <person name="Oh T.-J."/>
            <person name="Yu Y."/>
            <person name="Kim N.-H."/>
            <person name="Lee O.R."/>
            <person name="Lee T.-H."/>
            <person name="Bashyal P."/>
            <person name="Kim T.-S."/>
            <person name="Lee W.-H."/>
            <person name="Kawkins C."/>
            <person name="Kim C.-K."/>
            <person name="Kim J.S."/>
            <person name="Ahn B.O."/>
            <person name="Rhee S.Y."/>
            <person name="Sohng J.K."/>
        </authorList>
    </citation>
    <scope>NUCLEOTIDE SEQUENCE</scope>
    <source>
        <tissue evidence="8">Leaf</tissue>
    </source>
</reference>
<dbReference type="GO" id="GO:0003924">
    <property type="term" value="F:GTPase activity"/>
    <property type="evidence" value="ECO:0007669"/>
    <property type="project" value="InterPro"/>
</dbReference>
<dbReference type="SUPFAM" id="SSF52540">
    <property type="entry name" value="P-loop containing nucleoside triphosphate hydrolases"/>
    <property type="match status" value="1"/>
</dbReference>
<evidence type="ECO:0000256" key="5">
    <source>
        <dbReference type="ARBA" id="ARBA00023288"/>
    </source>
</evidence>
<dbReference type="AlphaFoldDB" id="A0A835CA91"/>
<dbReference type="EMBL" id="JAAIUW010000004">
    <property type="protein sequence ID" value="KAF7835994.1"/>
    <property type="molecule type" value="Genomic_DNA"/>
</dbReference>
<dbReference type="SMART" id="SM00173">
    <property type="entry name" value="RAS"/>
    <property type="match status" value="1"/>
</dbReference>
<evidence type="ECO:0000313" key="9">
    <source>
        <dbReference type="Proteomes" id="UP000634136"/>
    </source>
</evidence>
<evidence type="ECO:0000313" key="8">
    <source>
        <dbReference type="EMBL" id="KAF7835994.1"/>
    </source>
</evidence>
<comment type="subcellular location">
    <subcellularLocation>
        <location evidence="7">Endomembrane system</location>
        <topology evidence="7">Lipid-anchor</topology>
    </subcellularLocation>
</comment>
<keyword evidence="2" id="KW-0547">Nucleotide-binding</keyword>
<dbReference type="GO" id="GO:0012505">
    <property type="term" value="C:endomembrane system"/>
    <property type="evidence" value="ECO:0007669"/>
    <property type="project" value="UniProtKB-SubCell"/>
</dbReference>
<proteinExistence type="inferred from homology"/>
<dbReference type="NCBIfam" id="TIGR00231">
    <property type="entry name" value="small_GTP"/>
    <property type="match status" value="1"/>
</dbReference>
<comment type="similarity">
    <text evidence="1">Belongs to the small GTPase superfamily. Rab family.</text>
</comment>
<dbReference type="PROSITE" id="PS51420">
    <property type="entry name" value="RHO"/>
    <property type="match status" value="1"/>
</dbReference>
<dbReference type="FunFam" id="3.40.50.300:FF:000274">
    <property type="entry name" value="ras-related protein RABA5a"/>
    <property type="match status" value="1"/>
</dbReference>
<dbReference type="InterPro" id="IPR027417">
    <property type="entry name" value="P-loop_NTPase"/>
</dbReference>
<dbReference type="CDD" id="cd01868">
    <property type="entry name" value="Rab11_like"/>
    <property type="match status" value="1"/>
</dbReference>
<evidence type="ECO:0000256" key="4">
    <source>
        <dbReference type="ARBA" id="ARBA00023136"/>
    </source>
</evidence>
<evidence type="ECO:0000256" key="7">
    <source>
        <dbReference type="ARBA" id="ARBA00037868"/>
    </source>
</evidence>
<protein>
    <submittedName>
        <fullName evidence="8">Ras-related protein RABA4c-like</fullName>
    </submittedName>
</protein>
<evidence type="ECO:0000256" key="6">
    <source>
        <dbReference type="ARBA" id="ARBA00023289"/>
    </source>
</evidence>
<evidence type="ECO:0000256" key="1">
    <source>
        <dbReference type="ARBA" id="ARBA00006270"/>
    </source>
</evidence>
<keyword evidence="3" id="KW-0342">GTP-binding</keyword>
<dbReference type="PANTHER" id="PTHR47979">
    <property type="entry name" value="DRAB11-RELATED"/>
    <property type="match status" value="1"/>
</dbReference>
<dbReference type="InterPro" id="IPR050209">
    <property type="entry name" value="Rab_GTPases_membrane_traffic"/>
</dbReference>
<dbReference type="Gene3D" id="3.40.50.300">
    <property type="entry name" value="P-loop containing nucleotide triphosphate hydrolases"/>
    <property type="match status" value="1"/>
</dbReference>
<dbReference type="InterPro" id="IPR001806">
    <property type="entry name" value="Small_GTPase"/>
</dbReference>
<name>A0A835CA91_9FABA</name>
<comment type="caution">
    <text evidence="8">The sequence shown here is derived from an EMBL/GenBank/DDBJ whole genome shotgun (WGS) entry which is preliminary data.</text>
</comment>
<sequence>MAHWQSDLDQGIDYMFKIVLIGDSGVGKSQLLARFARNEFNSKSKATIGVEFQTKTVLMDHKVVRAQIWDTAGQERYQAVTTAYYRGAIGALLVYDITKHDTFDHVERWLEELRMHSDKNILVMLVGNKCDLGSLRAVPVEEAKELAQRQGLFFMETSALDSTNVEPAFLGLLSQIYVSIRKEPLVSNGLELKLERVNLEGTEIDVSSEEQNCLWCDNFEFAMRFSIRVMTCERTLFKPTCDVPSTALLLKVQIFSVGLYDL</sequence>
<keyword evidence="9" id="KW-1185">Reference proteome</keyword>
<dbReference type="PROSITE" id="PS51419">
    <property type="entry name" value="RAB"/>
    <property type="match status" value="1"/>
</dbReference>
<evidence type="ECO:0000256" key="2">
    <source>
        <dbReference type="ARBA" id="ARBA00022741"/>
    </source>
</evidence>
<keyword evidence="4" id="KW-0472">Membrane</keyword>
<keyword evidence="5" id="KW-0449">Lipoprotein</keyword>
<dbReference type="GO" id="GO:0005525">
    <property type="term" value="F:GTP binding"/>
    <property type="evidence" value="ECO:0007669"/>
    <property type="project" value="UniProtKB-KW"/>
</dbReference>
<dbReference type="Proteomes" id="UP000634136">
    <property type="component" value="Unassembled WGS sequence"/>
</dbReference>
<dbReference type="SMART" id="SM00176">
    <property type="entry name" value="RAN"/>
    <property type="match status" value="1"/>
</dbReference>
<dbReference type="InterPro" id="IPR005225">
    <property type="entry name" value="Small_GTP-bd"/>
</dbReference>
<gene>
    <name evidence="8" type="ORF">G2W53_010853</name>
</gene>
<evidence type="ECO:0000256" key="3">
    <source>
        <dbReference type="ARBA" id="ARBA00023134"/>
    </source>
</evidence>
<dbReference type="SMART" id="SM00174">
    <property type="entry name" value="RHO"/>
    <property type="match status" value="1"/>
</dbReference>
<dbReference type="Pfam" id="PF00071">
    <property type="entry name" value="Ras"/>
    <property type="match status" value="1"/>
</dbReference>
<dbReference type="SMART" id="SM00175">
    <property type="entry name" value="RAB"/>
    <property type="match status" value="1"/>
</dbReference>
<dbReference type="OrthoDB" id="1362160at2759"/>
<accession>A0A835CA91</accession>
<keyword evidence="6" id="KW-0636">Prenylation</keyword>
<organism evidence="8 9">
    <name type="scientific">Senna tora</name>
    <dbReference type="NCBI Taxonomy" id="362788"/>
    <lineage>
        <taxon>Eukaryota</taxon>
        <taxon>Viridiplantae</taxon>
        <taxon>Streptophyta</taxon>
        <taxon>Embryophyta</taxon>
        <taxon>Tracheophyta</taxon>
        <taxon>Spermatophyta</taxon>
        <taxon>Magnoliopsida</taxon>
        <taxon>eudicotyledons</taxon>
        <taxon>Gunneridae</taxon>
        <taxon>Pentapetalae</taxon>
        <taxon>rosids</taxon>
        <taxon>fabids</taxon>
        <taxon>Fabales</taxon>
        <taxon>Fabaceae</taxon>
        <taxon>Caesalpinioideae</taxon>
        <taxon>Cassia clade</taxon>
        <taxon>Senna</taxon>
    </lineage>
</organism>
<dbReference type="PRINTS" id="PR00449">
    <property type="entry name" value="RASTRNSFRMNG"/>
</dbReference>